<keyword evidence="1" id="KW-0472">Membrane</keyword>
<keyword evidence="1" id="KW-1133">Transmembrane helix</keyword>
<name>G9XPG4_DESHA</name>
<dbReference type="EMBL" id="AFZX01000071">
    <property type="protein sequence ID" value="EHL06464.1"/>
    <property type="molecule type" value="Genomic_DNA"/>
</dbReference>
<feature type="transmembrane region" description="Helical" evidence="1">
    <location>
        <begin position="343"/>
        <end position="365"/>
    </location>
</feature>
<dbReference type="PATRIC" id="fig|537010.4.peg.2685"/>
<dbReference type="PANTHER" id="PTHR37826">
    <property type="entry name" value="FLOTILLIN BAND_7_5 DOMAIN PROTEIN"/>
    <property type="match status" value="1"/>
</dbReference>
<dbReference type="AlphaFoldDB" id="G9XPG4"/>
<dbReference type="RefSeq" id="WP_005812994.1">
    <property type="nucleotide sequence ID" value="NZ_JH414474.1"/>
</dbReference>
<dbReference type="Proteomes" id="UP000004416">
    <property type="component" value="Unassembled WGS sequence"/>
</dbReference>
<dbReference type="Gene3D" id="2.20.28.30">
    <property type="entry name" value="RNA polymerase ii, chain L"/>
    <property type="match status" value="2"/>
</dbReference>
<protein>
    <submittedName>
        <fullName evidence="2">Uncharacterized protein</fullName>
    </submittedName>
</protein>
<gene>
    <name evidence="2" type="ORF">HMPREF0322_02860</name>
</gene>
<accession>G9XPG4</accession>
<sequence>MNYVPGKEAALKGADESMVVHYKCPNCGADMAFNSTSGMLHCDSCGTDQSIEEIPKQGDAQNPGTAASEGHIPWAEGAVNQYHCQNCGAVLITDKDTVATSCSFCNAAVVLNDRLQGSFAPAKVIPFAIDRQQAQEAFKKWCRKGLLTPKELMSANRIKGITGIYVPFWLYDLNGWGEATAECTKVRAYSDADYNYTETSFFHVHRTVDLNYLQVPVDASQKMDDVLMDKLEPYDYGSLKDFMMPYLAGFLAEKYDYDNRELFPRVRARVEGYVSDYINSTINGYTTTNFISKNININEKKADYALFPVWMVRYDYGQKEYVFAMNGQTGKIVGKPPLSPGKIAAWFAGISTTSFVIIKIIAMLLGGGVL</sequence>
<evidence type="ECO:0000313" key="3">
    <source>
        <dbReference type="Proteomes" id="UP000004416"/>
    </source>
</evidence>
<comment type="caution">
    <text evidence="2">The sequence shown here is derived from an EMBL/GenBank/DDBJ whole genome shotgun (WGS) entry which is preliminary data.</text>
</comment>
<dbReference type="HOGENOM" id="CLU_039030_0_0_9"/>
<dbReference type="PANTHER" id="PTHR37826:SF3">
    <property type="entry name" value="J DOMAIN-CONTAINING PROTEIN"/>
    <property type="match status" value="1"/>
</dbReference>
<proteinExistence type="predicted"/>
<reference evidence="2 3" key="1">
    <citation type="submission" date="2011-08" db="EMBL/GenBank/DDBJ databases">
        <authorList>
            <person name="Weinstock G."/>
            <person name="Sodergren E."/>
            <person name="Clifton S."/>
            <person name="Fulton L."/>
            <person name="Fulton B."/>
            <person name="Courtney L."/>
            <person name="Fronick C."/>
            <person name="Harrison M."/>
            <person name="Strong C."/>
            <person name="Farmer C."/>
            <person name="Delahaunty K."/>
            <person name="Markovic C."/>
            <person name="Hall O."/>
            <person name="Minx P."/>
            <person name="Tomlinson C."/>
            <person name="Mitreva M."/>
            <person name="Hou S."/>
            <person name="Chen J."/>
            <person name="Wollam A."/>
            <person name="Pepin K.H."/>
            <person name="Johnson M."/>
            <person name="Bhonagiri V."/>
            <person name="Zhang X."/>
            <person name="Suruliraj S."/>
            <person name="Warren W."/>
            <person name="Chinwalla A."/>
            <person name="Mardis E.R."/>
            <person name="Wilson R.K."/>
        </authorList>
    </citation>
    <scope>NUCLEOTIDE SEQUENCE [LARGE SCALE GENOMIC DNA]</scope>
    <source>
        <strain evidence="2 3">DP7</strain>
    </source>
</reference>
<evidence type="ECO:0000313" key="2">
    <source>
        <dbReference type="EMBL" id="EHL06464.1"/>
    </source>
</evidence>
<keyword evidence="1" id="KW-0812">Transmembrane</keyword>
<evidence type="ECO:0000256" key="1">
    <source>
        <dbReference type="SAM" id="Phobius"/>
    </source>
</evidence>
<organism evidence="2 3">
    <name type="scientific">Desulfitobacterium hafniense DP7</name>
    <dbReference type="NCBI Taxonomy" id="537010"/>
    <lineage>
        <taxon>Bacteria</taxon>
        <taxon>Bacillati</taxon>
        <taxon>Bacillota</taxon>
        <taxon>Clostridia</taxon>
        <taxon>Eubacteriales</taxon>
        <taxon>Desulfitobacteriaceae</taxon>
        <taxon>Desulfitobacterium</taxon>
    </lineage>
</organism>